<feature type="compositionally biased region" description="Basic and acidic residues" evidence="1">
    <location>
        <begin position="107"/>
        <end position="120"/>
    </location>
</feature>
<dbReference type="AlphaFoldDB" id="A0AAF3E8V3"/>
<feature type="region of interest" description="Disordered" evidence="1">
    <location>
        <begin position="107"/>
        <end position="143"/>
    </location>
</feature>
<evidence type="ECO:0000313" key="3">
    <source>
        <dbReference type="WBParaSite" id="MBELARI_LOCUS10339"/>
    </source>
</evidence>
<reference evidence="3" key="1">
    <citation type="submission" date="2024-02" db="UniProtKB">
        <authorList>
            <consortium name="WormBaseParasite"/>
        </authorList>
    </citation>
    <scope>IDENTIFICATION</scope>
</reference>
<feature type="compositionally biased region" description="Basic residues" evidence="1">
    <location>
        <begin position="121"/>
        <end position="132"/>
    </location>
</feature>
<protein>
    <submittedName>
        <fullName evidence="3">Uncharacterized protein</fullName>
    </submittedName>
</protein>
<name>A0AAF3E8V3_9BILA</name>
<accession>A0AAF3E8V3</accession>
<dbReference type="Proteomes" id="UP000887575">
    <property type="component" value="Unassembled WGS sequence"/>
</dbReference>
<sequence>MPHEGRGHGGHGFKWILPPEVEAALPEETRDEINAIRSDESLSRHEKHDRIMSVLDSLPEDVRAQLPAPPLPPWVQHLPDEDRERFEAVHSDTSLGFREKRAREREFLDGLPDDVKEKMRRERSRSRGRMRGCWKGQQKSFPS</sequence>
<evidence type="ECO:0000313" key="2">
    <source>
        <dbReference type="Proteomes" id="UP000887575"/>
    </source>
</evidence>
<organism evidence="2 3">
    <name type="scientific">Mesorhabditis belari</name>
    <dbReference type="NCBI Taxonomy" id="2138241"/>
    <lineage>
        <taxon>Eukaryota</taxon>
        <taxon>Metazoa</taxon>
        <taxon>Ecdysozoa</taxon>
        <taxon>Nematoda</taxon>
        <taxon>Chromadorea</taxon>
        <taxon>Rhabditida</taxon>
        <taxon>Rhabditina</taxon>
        <taxon>Rhabditomorpha</taxon>
        <taxon>Rhabditoidea</taxon>
        <taxon>Rhabditidae</taxon>
        <taxon>Mesorhabditinae</taxon>
        <taxon>Mesorhabditis</taxon>
    </lineage>
</organism>
<keyword evidence="2" id="KW-1185">Reference proteome</keyword>
<proteinExistence type="predicted"/>
<evidence type="ECO:0000256" key="1">
    <source>
        <dbReference type="SAM" id="MobiDB-lite"/>
    </source>
</evidence>
<dbReference type="WBParaSite" id="MBELARI_LOCUS10339">
    <property type="protein sequence ID" value="MBELARI_LOCUS10339"/>
    <property type="gene ID" value="MBELARI_LOCUS10339"/>
</dbReference>